<dbReference type="RefSeq" id="XP_030382345.1">
    <property type="nucleotide sequence ID" value="XM_030526485.1"/>
</dbReference>
<proteinExistence type="predicted"/>
<dbReference type="AlphaFoldDB" id="A0A6J2U389"/>
<evidence type="ECO:0000313" key="2">
    <source>
        <dbReference type="Proteomes" id="UP000504634"/>
    </source>
</evidence>
<dbReference type="Proteomes" id="UP000504634">
    <property type="component" value="Unplaced"/>
</dbReference>
<reference evidence="3" key="1">
    <citation type="submission" date="2025-08" db="UniProtKB">
        <authorList>
            <consortium name="RefSeq"/>
        </authorList>
    </citation>
    <scope>IDENTIFICATION</scope>
    <source>
        <strain evidence="3">11010-0011.00</strain>
        <tissue evidence="3">Whole body</tissue>
    </source>
</reference>
<evidence type="ECO:0000256" key="1">
    <source>
        <dbReference type="SAM" id="MobiDB-lite"/>
    </source>
</evidence>
<dbReference type="InterPro" id="IPR009069">
    <property type="entry name" value="Cys_alpha_HP_mot_SF"/>
</dbReference>
<evidence type="ECO:0000313" key="3">
    <source>
        <dbReference type="RefSeq" id="XP_030382345.1"/>
    </source>
</evidence>
<dbReference type="OrthoDB" id="7883521at2759"/>
<gene>
    <name evidence="3" type="primary">LOC115629886</name>
</gene>
<organism evidence="2 3">
    <name type="scientific">Drosophila lebanonensis</name>
    <name type="common">Fruit fly</name>
    <name type="synonym">Scaptodrosophila lebanonensis</name>
    <dbReference type="NCBI Taxonomy" id="7225"/>
    <lineage>
        <taxon>Eukaryota</taxon>
        <taxon>Metazoa</taxon>
        <taxon>Ecdysozoa</taxon>
        <taxon>Arthropoda</taxon>
        <taxon>Hexapoda</taxon>
        <taxon>Insecta</taxon>
        <taxon>Pterygota</taxon>
        <taxon>Neoptera</taxon>
        <taxon>Endopterygota</taxon>
        <taxon>Diptera</taxon>
        <taxon>Brachycera</taxon>
        <taxon>Muscomorpha</taxon>
        <taxon>Ephydroidea</taxon>
        <taxon>Drosophilidae</taxon>
        <taxon>Scaptodrosophila</taxon>
    </lineage>
</organism>
<sequence length="155" mass="17795">MRAMGATFGGLRHDVQANKHKSRPKKATSVLNAIEDIQRLTPENMHQEFDRLLKDAHSHAMSLEANSPCSDAADTLKRCLHQNREHNCKCFSAMESYQSCVIKATQDRVDELAKHSPPTSELLQPRINDMPTPELPAATGRQRHRCWWKPWTWLR</sequence>
<name>A0A6J2U389_DROLE</name>
<keyword evidence="2" id="KW-1185">Reference proteome</keyword>
<feature type="region of interest" description="Disordered" evidence="1">
    <location>
        <begin position="114"/>
        <end position="137"/>
    </location>
</feature>
<dbReference type="GeneID" id="115629886"/>
<protein>
    <submittedName>
        <fullName evidence="3">Uncharacterized protein LOC115629886</fullName>
    </submittedName>
</protein>
<dbReference type="SUPFAM" id="SSF47072">
    <property type="entry name" value="Cysteine alpha-hairpin motif"/>
    <property type="match status" value="1"/>
</dbReference>
<accession>A0A6J2U389</accession>